<evidence type="ECO:0000313" key="1">
    <source>
        <dbReference type="Proteomes" id="UP000694864"/>
    </source>
</evidence>
<accession>A0ABM1R2L0</accession>
<organism evidence="1 2">
    <name type="scientific">Camelina sativa</name>
    <name type="common">False flax</name>
    <name type="synonym">Myagrum sativum</name>
    <dbReference type="NCBI Taxonomy" id="90675"/>
    <lineage>
        <taxon>Eukaryota</taxon>
        <taxon>Viridiplantae</taxon>
        <taxon>Streptophyta</taxon>
        <taxon>Embryophyta</taxon>
        <taxon>Tracheophyta</taxon>
        <taxon>Spermatophyta</taxon>
        <taxon>Magnoliopsida</taxon>
        <taxon>eudicotyledons</taxon>
        <taxon>Gunneridae</taxon>
        <taxon>Pentapetalae</taxon>
        <taxon>rosids</taxon>
        <taxon>malvids</taxon>
        <taxon>Brassicales</taxon>
        <taxon>Brassicaceae</taxon>
        <taxon>Camelineae</taxon>
        <taxon>Camelina</taxon>
    </lineage>
</organism>
<dbReference type="PANTHER" id="PTHR33116">
    <property type="entry name" value="REVERSE TRANSCRIPTASE ZINC-BINDING DOMAIN-CONTAINING PROTEIN-RELATED-RELATED"/>
    <property type="match status" value="1"/>
</dbReference>
<evidence type="ECO:0000313" key="2">
    <source>
        <dbReference type="RefSeq" id="XP_019093248.1"/>
    </source>
</evidence>
<reference evidence="2" key="2">
    <citation type="submission" date="2025-08" db="UniProtKB">
        <authorList>
            <consortium name="RefSeq"/>
        </authorList>
    </citation>
    <scope>IDENTIFICATION</scope>
    <source>
        <tissue evidence="2">Leaf</tissue>
    </source>
</reference>
<gene>
    <name evidence="2" type="primary">LOC109129452</name>
</gene>
<proteinExistence type="predicted"/>
<sequence>MTCDNLAAEMEDFWWSNTEHSKNIHWLSWEKLCLPKDQGGLSCRDIQTFIEALLAKQAWRILQYPDCLFARMMKSRYLPQSQFLEAPLGSRPSYAWRCILFGRDLLFQGLKKNVGNGISFKVWLDDWIEDEDGWRVPCRRNDFFNLDLRVYELVDVERRVWNSQNLHEICYPADI</sequence>
<reference evidence="1" key="1">
    <citation type="journal article" date="2014" name="Nat. Commun.">
        <title>The emerging biofuel crop Camelina sativa retains a highly undifferentiated hexaploid genome structure.</title>
        <authorList>
            <person name="Kagale S."/>
            <person name="Koh C."/>
            <person name="Nixon J."/>
            <person name="Bollina V."/>
            <person name="Clarke W.E."/>
            <person name="Tuteja R."/>
            <person name="Spillane C."/>
            <person name="Robinson S.J."/>
            <person name="Links M.G."/>
            <person name="Clarke C."/>
            <person name="Higgins E.E."/>
            <person name="Huebert T."/>
            <person name="Sharpe A.G."/>
            <person name="Parkin I.A."/>
        </authorList>
    </citation>
    <scope>NUCLEOTIDE SEQUENCE [LARGE SCALE GENOMIC DNA]</scope>
    <source>
        <strain evidence="1">cv. DH55</strain>
    </source>
</reference>
<protein>
    <submittedName>
        <fullName evidence="2">Uncharacterized protein LOC109129452</fullName>
    </submittedName>
</protein>
<name>A0ABM1R2L0_CAMSA</name>
<keyword evidence="1" id="KW-1185">Reference proteome</keyword>
<dbReference type="GeneID" id="109129452"/>
<dbReference type="RefSeq" id="XP_019093248.1">
    <property type="nucleotide sequence ID" value="XM_019237703.1"/>
</dbReference>
<dbReference type="Proteomes" id="UP000694864">
    <property type="component" value="Chromosome 16"/>
</dbReference>
<dbReference type="PANTHER" id="PTHR33116:SF86">
    <property type="entry name" value="REVERSE TRANSCRIPTASE DOMAIN-CONTAINING PROTEIN"/>
    <property type="match status" value="1"/>
</dbReference>